<accession>A0A8J6TNK2</accession>
<feature type="repeat" description="NHL" evidence="2">
    <location>
        <begin position="190"/>
        <end position="220"/>
    </location>
</feature>
<feature type="repeat" description="NHL" evidence="2">
    <location>
        <begin position="90"/>
        <end position="128"/>
    </location>
</feature>
<reference evidence="3 4" key="1">
    <citation type="submission" date="2020-08" db="EMBL/GenBank/DDBJ databases">
        <title>Bridging the membrane lipid divide: bacteria of the FCB group superphylum have the potential to synthesize archaeal ether lipids.</title>
        <authorList>
            <person name="Villanueva L."/>
            <person name="Von Meijenfeldt F.A.B."/>
            <person name="Westbye A.B."/>
            <person name="Yadav S."/>
            <person name="Hopmans E.C."/>
            <person name="Dutilh B.E."/>
            <person name="Sinninghe Damste J.S."/>
        </authorList>
    </citation>
    <scope>NUCLEOTIDE SEQUENCE [LARGE SCALE GENOMIC DNA]</scope>
    <source>
        <strain evidence="3">NIOZ-UU100</strain>
    </source>
</reference>
<dbReference type="Gene3D" id="2.120.10.30">
    <property type="entry name" value="TolB, C-terminal domain"/>
    <property type="match status" value="2"/>
</dbReference>
<dbReference type="Pfam" id="PF01436">
    <property type="entry name" value="NHL"/>
    <property type="match status" value="4"/>
</dbReference>
<evidence type="ECO:0000256" key="1">
    <source>
        <dbReference type="ARBA" id="ARBA00022737"/>
    </source>
</evidence>
<dbReference type="SUPFAM" id="SSF101898">
    <property type="entry name" value="NHL repeat"/>
    <property type="match status" value="1"/>
</dbReference>
<dbReference type="AlphaFoldDB" id="A0A8J6TNK2"/>
<dbReference type="PROSITE" id="PS51125">
    <property type="entry name" value="NHL"/>
    <property type="match status" value="4"/>
</dbReference>
<comment type="caution">
    <text evidence="3">The sequence shown here is derived from an EMBL/GenBank/DDBJ whole genome shotgun (WGS) entry which is preliminary data.</text>
</comment>
<dbReference type="InterPro" id="IPR011042">
    <property type="entry name" value="6-blade_b-propeller_TolB-like"/>
</dbReference>
<evidence type="ECO:0000313" key="3">
    <source>
        <dbReference type="EMBL" id="MBC8519959.1"/>
    </source>
</evidence>
<dbReference type="Proteomes" id="UP000654401">
    <property type="component" value="Unassembled WGS sequence"/>
</dbReference>
<keyword evidence="1" id="KW-0677">Repeat</keyword>
<proteinExistence type="predicted"/>
<organism evidence="3 4">
    <name type="scientific">Candidatus Thiopontia autotrophica</name>
    <dbReference type="NCBI Taxonomy" id="2841688"/>
    <lineage>
        <taxon>Bacteria</taxon>
        <taxon>Pseudomonadati</taxon>
        <taxon>Pseudomonadota</taxon>
        <taxon>Gammaproteobacteria</taxon>
        <taxon>Candidatus Thiopontia</taxon>
    </lineage>
</organism>
<sequence length="370" mass="40183">MIPASAIEGLLSVLDNINSYRGDGTLTHATYSSTSMWRSTVAVLTTDGCLCKSAITSAVIHIGRIITALLLISFPATVMAAEYQQIHAWGSFGTGAGEFNEPTGVAVSESEVFVSDARNGRIQVFNHQGAFLREFGNSGEKQARLGRPMNLELHDGRLYVADYWHERIQVYSQKGEYLRTIQTSDEDMLLNGPGGVAFSKQGNLFVADFYNHRIAELTPEGALISQIGTPGESGFWGGEFSYPTDVATGEDGTLYVADGYNDRIQQFSAQGVLIRKWGGPFAMNIHGSLDGWFSVVTSIAVGPEGDVFVADFYNNRVQKFTPDGKFITSFTLPAEEPSHSAIALDVDASGTLFVANFAANQVTVWREKSD</sequence>
<dbReference type="PANTHER" id="PTHR24104:SF25">
    <property type="entry name" value="PROTEIN LIN-41"/>
    <property type="match status" value="1"/>
</dbReference>
<evidence type="ECO:0000313" key="4">
    <source>
        <dbReference type="Proteomes" id="UP000654401"/>
    </source>
</evidence>
<dbReference type="CDD" id="cd14956">
    <property type="entry name" value="NHL_like_3"/>
    <property type="match status" value="1"/>
</dbReference>
<dbReference type="GO" id="GO:0008270">
    <property type="term" value="F:zinc ion binding"/>
    <property type="evidence" value="ECO:0007669"/>
    <property type="project" value="UniProtKB-KW"/>
</dbReference>
<name>A0A8J6TNK2_9GAMM</name>
<dbReference type="EMBL" id="JACNFK010000030">
    <property type="protein sequence ID" value="MBC8519959.1"/>
    <property type="molecule type" value="Genomic_DNA"/>
</dbReference>
<dbReference type="InterPro" id="IPR050952">
    <property type="entry name" value="TRIM-NHL_E3_ligases"/>
</dbReference>
<protein>
    <submittedName>
        <fullName evidence="3">6-bladed beta-propeller</fullName>
    </submittedName>
</protein>
<evidence type="ECO:0000256" key="2">
    <source>
        <dbReference type="PROSITE-ProRule" id="PRU00504"/>
    </source>
</evidence>
<dbReference type="PANTHER" id="PTHR24104">
    <property type="entry name" value="E3 UBIQUITIN-PROTEIN LIGASE NHLRC1-RELATED"/>
    <property type="match status" value="1"/>
</dbReference>
<feature type="repeat" description="NHL" evidence="2">
    <location>
        <begin position="286"/>
        <end position="323"/>
    </location>
</feature>
<gene>
    <name evidence="3" type="ORF">H8D24_06100</name>
</gene>
<feature type="repeat" description="NHL" evidence="2">
    <location>
        <begin position="231"/>
        <end position="270"/>
    </location>
</feature>
<dbReference type="InterPro" id="IPR001258">
    <property type="entry name" value="NHL_repeat"/>
</dbReference>